<feature type="region of interest" description="Disordered" evidence="14">
    <location>
        <begin position="1"/>
        <end position="30"/>
    </location>
</feature>
<keyword evidence="12" id="KW-0539">Nucleus</keyword>
<evidence type="ECO:0000256" key="14">
    <source>
        <dbReference type="SAM" id="MobiDB-lite"/>
    </source>
</evidence>
<keyword evidence="6" id="KW-0158">Chromosome</keyword>
<organism evidence="15 16">
    <name type="scientific">Extremus antarcticus</name>
    <dbReference type="NCBI Taxonomy" id="702011"/>
    <lineage>
        <taxon>Eukaryota</taxon>
        <taxon>Fungi</taxon>
        <taxon>Dikarya</taxon>
        <taxon>Ascomycota</taxon>
        <taxon>Pezizomycotina</taxon>
        <taxon>Dothideomycetes</taxon>
        <taxon>Dothideomycetidae</taxon>
        <taxon>Mycosphaerellales</taxon>
        <taxon>Extremaceae</taxon>
        <taxon>Extremus</taxon>
    </lineage>
</organism>
<reference evidence="15" key="1">
    <citation type="submission" date="2023-04" db="EMBL/GenBank/DDBJ databases">
        <title>Black Yeasts Isolated from many extreme environments.</title>
        <authorList>
            <person name="Coleine C."/>
            <person name="Stajich J.E."/>
            <person name="Selbmann L."/>
        </authorList>
    </citation>
    <scope>NUCLEOTIDE SEQUENCE</scope>
    <source>
        <strain evidence="15">CCFEE 5312</strain>
    </source>
</reference>
<feature type="compositionally biased region" description="Acidic residues" evidence="14">
    <location>
        <begin position="82"/>
        <end position="96"/>
    </location>
</feature>
<sequence length="96" mass="10634">MADPQLTASYRSRDTEKAFESSLPSLPSEAAKQDVEAKTAYISALRSSVTEIQSSVNAFLTQAMEDEKATQPASSRKAKEEREEELYGEEDPEDET</sequence>
<dbReference type="GO" id="GO:0005634">
    <property type="term" value="C:nucleus"/>
    <property type="evidence" value="ECO:0007669"/>
    <property type="project" value="UniProtKB-SubCell"/>
</dbReference>
<evidence type="ECO:0000256" key="5">
    <source>
        <dbReference type="ARBA" id="ARBA00019746"/>
    </source>
</evidence>
<feature type="region of interest" description="Disordered" evidence="14">
    <location>
        <begin position="64"/>
        <end position="96"/>
    </location>
</feature>
<evidence type="ECO:0000313" key="15">
    <source>
        <dbReference type="EMBL" id="KAK3052170.1"/>
    </source>
</evidence>
<dbReference type="AlphaFoldDB" id="A0AAJ0DKX5"/>
<comment type="subunit">
    <text evidence="4">Component of the EKC/KEOPS complex composed of at least BUD32, CGI121, GON7, KAE1 and PCC1; the whole complex dimerizes.</text>
</comment>
<evidence type="ECO:0000256" key="9">
    <source>
        <dbReference type="ARBA" id="ARBA00023015"/>
    </source>
</evidence>
<keyword evidence="16" id="KW-1185">Reference proteome</keyword>
<comment type="similarity">
    <text evidence="3">Belongs to the GON7 family.</text>
</comment>
<dbReference type="GO" id="GO:0008033">
    <property type="term" value="P:tRNA processing"/>
    <property type="evidence" value="ECO:0007669"/>
    <property type="project" value="UniProtKB-KW"/>
</dbReference>
<evidence type="ECO:0000256" key="6">
    <source>
        <dbReference type="ARBA" id="ARBA00022454"/>
    </source>
</evidence>
<evidence type="ECO:0000256" key="12">
    <source>
        <dbReference type="ARBA" id="ARBA00023242"/>
    </source>
</evidence>
<evidence type="ECO:0000256" key="13">
    <source>
        <dbReference type="ARBA" id="ARBA00025393"/>
    </source>
</evidence>
<dbReference type="InterPro" id="IPR014849">
    <property type="entry name" value="EKC/KEOPS_Gon7"/>
</dbReference>
<keyword evidence="11" id="KW-0804">Transcription</keyword>
<evidence type="ECO:0000256" key="1">
    <source>
        <dbReference type="ARBA" id="ARBA00004123"/>
    </source>
</evidence>
<evidence type="ECO:0000256" key="4">
    <source>
        <dbReference type="ARBA" id="ARBA00011534"/>
    </source>
</evidence>
<dbReference type="Proteomes" id="UP001271007">
    <property type="component" value="Unassembled WGS sequence"/>
</dbReference>
<evidence type="ECO:0000313" key="16">
    <source>
        <dbReference type="Proteomes" id="UP001271007"/>
    </source>
</evidence>
<evidence type="ECO:0000256" key="11">
    <source>
        <dbReference type="ARBA" id="ARBA00023163"/>
    </source>
</evidence>
<proteinExistence type="inferred from homology"/>
<dbReference type="GO" id="GO:0000781">
    <property type="term" value="C:chromosome, telomeric region"/>
    <property type="evidence" value="ECO:0007669"/>
    <property type="project" value="UniProtKB-SubCell"/>
</dbReference>
<feature type="compositionally biased region" description="Polar residues" evidence="14">
    <location>
        <begin position="1"/>
        <end position="10"/>
    </location>
</feature>
<keyword evidence="10" id="KW-0010">Activator</keyword>
<keyword evidence="9" id="KW-0805">Transcription regulation</keyword>
<evidence type="ECO:0000256" key="7">
    <source>
        <dbReference type="ARBA" id="ARBA00022694"/>
    </source>
</evidence>
<evidence type="ECO:0000256" key="3">
    <source>
        <dbReference type="ARBA" id="ARBA00008529"/>
    </source>
</evidence>
<comment type="function">
    <text evidence="13">Component of the EKC/KEOPS complex that is required for the formation of a threonylcarbamoyl group on adenosine at position 37 (t(6)A37) in tRNAs that read codons beginning with adenine. The complex is probably involved in the transfer of the threonylcarbamoyl moiety of threonylcarbamoyl-AMP (TC-AMP) to the N6 group of A37. GON7 likely plays a supporting role to the catalytic subunit KAE1 in the complex. The EKC/KEOPS complex also promotes both telomere uncapping and telomere elongation. The complex is required for efficient recruitment of transcriptional coactivators.</text>
</comment>
<accession>A0AAJ0DKX5</accession>
<comment type="subcellular location">
    <subcellularLocation>
        <location evidence="2">Chromosome</location>
        <location evidence="2">Telomere</location>
    </subcellularLocation>
    <subcellularLocation>
        <location evidence="1">Nucleus</location>
    </subcellularLocation>
</comment>
<name>A0AAJ0DKX5_9PEZI</name>
<gene>
    <name evidence="15" type="ORF">LTR09_006762</name>
</gene>
<keyword evidence="7" id="KW-0819">tRNA processing</keyword>
<evidence type="ECO:0000256" key="2">
    <source>
        <dbReference type="ARBA" id="ARBA00004574"/>
    </source>
</evidence>
<comment type="caution">
    <text evidence="15">The sequence shown here is derived from an EMBL/GenBank/DDBJ whole genome shotgun (WGS) entry which is preliminary data.</text>
</comment>
<keyword evidence="8" id="KW-0779">Telomere</keyword>
<dbReference type="Pfam" id="PF08738">
    <property type="entry name" value="Gon7"/>
    <property type="match status" value="1"/>
</dbReference>
<dbReference type="EMBL" id="JAWDJX010000022">
    <property type="protein sequence ID" value="KAK3052170.1"/>
    <property type="molecule type" value="Genomic_DNA"/>
</dbReference>
<evidence type="ECO:0000256" key="10">
    <source>
        <dbReference type="ARBA" id="ARBA00023159"/>
    </source>
</evidence>
<protein>
    <recommendedName>
        <fullName evidence="5">EKC/KEOPS complex subunit GON7</fullName>
    </recommendedName>
</protein>
<evidence type="ECO:0000256" key="8">
    <source>
        <dbReference type="ARBA" id="ARBA00022895"/>
    </source>
</evidence>